<dbReference type="RefSeq" id="WP_238308399.1">
    <property type="nucleotide sequence ID" value="NZ_BPRE01000013.1"/>
</dbReference>
<comment type="caution">
    <text evidence="1">The sequence shown here is derived from an EMBL/GenBank/DDBJ whole genome shotgun (WGS) entry which is preliminary data.</text>
</comment>
<reference evidence="1" key="2">
    <citation type="submission" date="2021-08" db="EMBL/GenBank/DDBJ databases">
        <authorList>
            <person name="Tani A."/>
            <person name="Ola A."/>
            <person name="Ogura Y."/>
            <person name="Katsura K."/>
            <person name="Hayashi T."/>
        </authorList>
    </citation>
    <scope>NUCLEOTIDE SEQUENCE</scope>
    <source>
        <strain evidence="1">DSM 14458</strain>
    </source>
</reference>
<evidence type="ECO:0000313" key="2">
    <source>
        <dbReference type="Proteomes" id="UP001055093"/>
    </source>
</evidence>
<dbReference type="InterPro" id="IPR021808">
    <property type="entry name" value="DUF3383"/>
</dbReference>
<accession>A0ABQ4V1Q8</accession>
<proteinExistence type="predicted"/>
<keyword evidence="2" id="KW-1185">Reference proteome</keyword>
<organism evidence="1 2">
    <name type="scientific">Methylorubrum suomiense</name>
    <dbReference type="NCBI Taxonomy" id="144191"/>
    <lineage>
        <taxon>Bacteria</taxon>
        <taxon>Pseudomonadati</taxon>
        <taxon>Pseudomonadota</taxon>
        <taxon>Alphaproteobacteria</taxon>
        <taxon>Hyphomicrobiales</taxon>
        <taxon>Methylobacteriaceae</taxon>
        <taxon>Methylorubrum</taxon>
    </lineage>
</organism>
<protein>
    <submittedName>
        <fullName evidence="1">Uncharacterized protein</fullName>
    </submittedName>
</protein>
<reference evidence="1" key="1">
    <citation type="journal article" date="2021" name="Front. Microbiol.">
        <title>Comprehensive Comparative Genomics and Phenotyping of Methylobacterium Species.</title>
        <authorList>
            <person name="Alessa O."/>
            <person name="Ogura Y."/>
            <person name="Fujitani Y."/>
            <person name="Takami H."/>
            <person name="Hayashi T."/>
            <person name="Sahin N."/>
            <person name="Tani A."/>
        </authorList>
    </citation>
    <scope>NUCLEOTIDE SEQUENCE</scope>
    <source>
        <strain evidence="1">DSM 14458</strain>
    </source>
</reference>
<dbReference type="EMBL" id="BPRE01000013">
    <property type="protein sequence ID" value="GJE77282.1"/>
    <property type="molecule type" value="Genomic_DNA"/>
</dbReference>
<sequence length="475" mass="51090">MPSRLPIDRSVSVTLTREDQFPTTAGFNTALMLTPTPLVGFLDATHRTLLYSNIFEVGLQWPAASQEYKAAALFFSAKVRPPQIKFGWYDPSKDMTDEMNAIYQADPDWFWLLATNVLNDTAKQRAIADWSETHEVIFGADSNDTDTEVPGAVDDVTFQATISQGSPAVLTKTAHGLTNDQQVRLTTSGTLPAPLTATDTYFVVNASANTFNLSATQGGTAIATTTAGSGTHTVTSPRFGGSIAEYVENKAYDHTAVFYHTDPGSYLAAAAWAYACGRDFDRANYARAAAGFIDSGQAYTLKFKTLPGVEPINRPSATIQAVTGFVPGIGINRDQGHSANTYVNMGGRNMLLEGTVGSGAFIDTIHFSAWIRARTQESVFGVLSNAAVVPYTNQGTAFLIEAGVHPPLRRAFAAGLIAPQFGDDGEFVPEFQTAVDDVANIPVAQRRNRIAPDIQVQFLTAGAIHFASVSMTLKF</sequence>
<evidence type="ECO:0000313" key="1">
    <source>
        <dbReference type="EMBL" id="GJE77282.1"/>
    </source>
</evidence>
<name>A0ABQ4V1Q8_9HYPH</name>
<gene>
    <name evidence="1" type="ORF">BGCPKDLD_3885</name>
</gene>
<dbReference type="Proteomes" id="UP001055093">
    <property type="component" value="Unassembled WGS sequence"/>
</dbReference>
<dbReference type="Pfam" id="PF11863">
    <property type="entry name" value="DUF3383"/>
    <property type="match status" value="1"/>
</dbReference>